<gene>
    <name evidence="2" type="ORF">TVAG_175630</name>
</gene>
<reference evidence="2" key="1">
    <citation type="submission" date="2006-10" db="EMBL/GenBank/DDBJ databases">
        <authorList>
            <person name="Amadeo P."/>
            <person name="Zhao Q."/>
            <person name="Wortman J."/>
            <person name="Fraser-Liggett C."/>
            <person name="Carlton J."/>
        </authorList>
    </citation>
    <scope>NUCLEOTIDE SEQUENCE</scope>
    <source>
        <strain evidence="2">G3</strain>
    </source>
</reference>
<organism evidence="2 3">
    <name type="scientific">Trichomonas vaginalis (strain ATCC PRA-98 / G3)</name>
    <dbReference type="NCBI Taxonomy" id="412133"/>
    <lineage>
        <taxon>Eukaryota</taxon>
        <taxon>Metamonada</taxon>
        <taxon>Parabasalia</taxon>
        <taxon>Trichomonadida</taxon>
        <taxon>Trichomonadidae</taxon>
        <taxon>Trichomonas</taxon>
    </lineage>
</organism>
<protein>
    <submittedName>
        <fullName evidence="2">Uncharacterized protein</fullName>
    </submittedName>
</protein>
<reference evidence="2" key="2">
    <citation type="journal article" date="2007" name="Science">
        <title>Draft genome sequence of the sexually transmitted pathogen Trichomonas vaginalis.</title>
        <authorList>
            <person name="Carlton J.M."/>
            <person name="Hirt R.P."/>
            <person name="Silva J.C."/>
            <person name="Delcher A.L."/>
            <person name="Schatz M."/>
            <person name="Zhao Q."/>
            <person name="Wortman J.R."/>
            <person name="Bidwell S.L."/>
            <person name="Alsmark U.C.M."/>
            <person name="Besteiro S."/>
            <person name="Sicheritz-Ponten T."/>
            <person name="Noel C.J."/>
            <person name="Dacks J.B."/>
            <person name="Foster P.G."/>
            <person name="Simillion C."/>
            <person name="Van de Peer Y."/>
            <person name="Miranda-Saavedra D."/>
            <person name="Barton G.J."/>
            <person name="Westrop G.D."/>
            <person name="Mueller S."/>
            <person name="Dessi D."/>
            <person name="Fiori P.L."/>
            <person name="Ren Q."/>
            <person name="Paulsen I."/>
            <person name="Zhang H."/>
            <person name="Bastida-Corcuera F.D."/>
            <person name="Simoes-Barbosa A."/>
            <person name="Brown M.T."/>
            <person name="Hayes R.D."/>
            <person name="Mukherjee M."/>
            <person name="Okumura C.Y."/>
            <person name="Schneider R."/>
            <person name="Smith A.J."/>
            <person name="Vanacova S."/>
            <person name="Villalvazo M."/>
            <person name="Haas B.J."/>
            <person name="Pertea M."/>
            <person name="Feldblyum T.V."/>
            <person name="Utterback T.R."/>
            <person name="Shu C.L."/>
            <person name="Osoegawa K."/>
            <person name="de Jong P.J."/>
            <person name="Hrdy I."/>
            <person name="Horvathova L."/>
            <person name="Zubacova Z."/>
            <person name="Dolezal P."/>
            <person name="Malik S.B."/>
            <person name="Logsdon J.M. Jr."/>
            <person name="Henze K."/>
            <person name="Gupta A."/>
            <person name="Wang C.C."/>
            <person name="Dunne R.L."/>
            <person name="Upcroft J.A."/>
            <person name="Upcroft P."/>
            <person name="White O."/>
            <person name="Salzberg S.L."/>
            <person name="Tang P."/>
            <person name="Chiu C.-H."/>
            <person name="Lee Y.-S."/>
            <person name="Embley T.M."/>
            <person name="Coombs G.H."/>
            <person name="Mottram J.C."/>
            <person name="Tachezy J."/>
            <person name="Fraser-Liggett C.M."/>
            <person name="Johnson P.J."/>
        </authorList>
    </citation>
    <scope>NUCLEOTIDE SEQUENCE [LARGE SCALE GENOMIC DNA]</scope>
    <source>
        <strain evidence="2">G3</strain>
    </source>
</reference>
<proteinExistence type="predicted"/>
<name>A2F5N1_TRIV3</name>
<sequence>MVLFLIYIPISTTYNGCLIGTIATTNAITYTIIEMIGSFLTWIVDLIIYHGFHGKFILHSNGKIFGTKWTKYSYLRLIGSVIYFIGFLIYSGVIKFKCFTYPQSNVRLMHVNPYESGSSVEQII</sequence>
<evidence type="ECO:0000313" key="3">
    <source>
        <dbReference type="Proteomes" id="UP000001542"/>
    </source>
</evidence>
<keyword evidence="3" id="KW-1185">Reference proteome</keyword>
<keyword evidence="1" id="KW-0812">Transmembrane</keyword>
<accession>A2F5N1</accession>
<dbReference type="VEuPathDB" id="TrichDB:TVAG_175630"/>
<feature type="transmembrane region" description="Helical" evidence="1">
    <location>
        <begin position="28"/>
        <end position="52"/>
    </location>
</feature>
<dbReference type="PANTHER" id="PTHR13146:SF0">
    <property type="entry name" value="SOLUTE CARRIER FAMILY 35 MEMBER F6"/>
    <property type="match status" value="1"/>
</dbReference>
<feature type="transmembrane region" description="Helical" evidence="1">
    <location>
        <begin position="73"/>
        <end position="93"/>
    </location>
</feature>
<dbReference type="InParanoid" id="A2F5N1"/>
<keyword evidence="1" id="KW-0472">Membrane</keyword>
<dbReference type="PANTHER" id="PTHR13146">
    <property type="match status" value="1"/>
</dbReference>
<evidence type="ECO:0000256" key="1">
    <source>
        <dbReference type="SAM" id="Phobius"/>
    </source>
</evidence>
<dbReference type="RefSeq" id="XP_001312724.1">
    <property type="nucleotide sequence ID" value="XM_001312723.1"/>
</dbReference>
<dbReference type="VEuPathDB" id="TrichDB:TVAGG3_1055620"/>
<dbReference type="Proteomes" id="UP000001542">
    <property type="component" value="Unassembled WGS sequence"/>
</dbReference>
<evidence type="ECO:0000313" key="2">
    <source>
        <dbReference type="EMBL" id="EAX99794.1"/>
    </source>
</evidence>
<keyword evidence="1" id="KW-1133">Transmembrane helix</keyword>
<dbReference type="AlphaFoldDB" id="A2F5N1"/>
<dbReference type="EMBL" id="DS113625">
    <property type="protein sequence ID" value="EAX99794.1"/>
    <property type="molecule type" value="Genomic_DNA"/>
</dbReference>
<dbReference type="KEGG" id="tva:75684254"/>